<evidence type="ECO:0000313" key="2">
    <source>
        <dbReference type="Proteomes" id="UP001152321"/>
    </source>
</evidence>
<keyword evidence="2" id="KW-1185">Reference proteome</keyword>
<dbReference type="EMBL" id="JANRMI010000003">
    <property type="protein sequence ID" value="MDG0817289.1"/>
    <property type="molecule type" value="Genomic_DNA"/>
</dbReference>
<protein>
    <submittedName>
        <fullName evidence="1">Uncharacterized protein</fullName>
    </submittedName>
</protein>
<organism evidence="1 2">
    <name type="scientific">Bdellovibrio svalbardensis</name>
    <dbReference type="NCBI Taxonomy" id="2972972"/>
    <lineage>
        <taxon>Bacteria</taxon>
        <taxon>Pseudomonadati</taxon>
        <taxon>Bdellovibrionota</taxon>
        <taxon>Bdellovibrionia</taxon>
        <taxon>Bdellovibrionales</taxon>
        <taxon>Pseudobdellovibrionaceae</taxon>
        <taxon>Bdellovibrio</taxon>
    </lineage>
</organism>
<dbReference type="RefSeq" id="WP_277578764.1">
    <property type="nucleotide sequence ID" value="NZ_JANRMI010000003.1"/>
</dbReference>
<dbReference type="Proteomes" id="UP001152321">
    <property type="component" value="Unassembled WGS sequence"/>
</dbReference>
<accession>A0ABT6DK94</accession>
<reference evidence="1" key="1">
    <citation type="submission" date="2022-08" db="EMBL/GenBank/DDBJ databases">
        <title>Novel Bdellovibrio Species Isolated from Svalbard: Designation Bdellovibrio svalbardensis.</title>
        <authorList>
            <person name="Mitchell R.J."/>
            <person name="Choi S.Y."/>
        </authorList>
    </citation>
    <scope>NUCLEOTIDE SEQUENCE</scope>
    <source>
        <strain evidence="1">PAP01</strain>
    </source>
</reference>
<comment type="caution">
    <text evidence="1">The sequence shown here is derived from an EMBL/GenBank/DDBJ whole genome shotgun (WGS) entry which is preliminary data.</text>
</comment>
<proteinExistence type="predicted"/>
<sequence length="240" mass="28229">MQDFHYDILPLHHVCETKREILNCVFEMWEQTFGSVVSQAGGHLDFSDFFRCHSAGVIRYKSEVVGFNLFTVFDLNLTSHLRHPYVNHLEESTVQMLKAKNCTRLMTMEYFTVALSWRRKYRDIPWAEILTGLGLQYMDQSPAHAVLGTPRIDLKVDQMCRRLGASLIQEPVRKMNYECAVVLFEKEPKRHFQNQTTHFWVKRLWKGHLREKLNFFESQERSDIYSSMTSIKAALEEESA</sequence>
<evidence type="ECO:0000313" key="1">
    <source>
        <dbReference type="EMBL" id="MDG0817289.1"/>
    </source>
</evidence>
<gene>
    <name evidence="1" type="ORF">NWE73_12985</name>
</gene>
<name>A0ABT6DK94_9BACT</name>